<accession>A0ABY8KYD1</accession>
<proteinExistence type="predicted"/>
<evidence type="ECO:0008006" key="3">
    <source>
        <dbReference type="Google" id="ProtNLM"/>
    </source>
</evidence>
<name>A0ABY8KYD1_9FLAO</name>
<dbReference type="RefSeq" id="WP_279650123.1">
    <property type="nucleotide sequence ID" value="NZ_CP122539.1"/>
</dbReference>
<reference evidence="1 2" key="1">
    <citation type="submission" date="2023-04" db="EMBL/GenBank/DDBJ databases">
        <title>Tenacibaculum tangerinum sp. nov., isolated from sea tidal flat of South Korea.</title>
        <authorList>
            <person name="Lee S.H."/>
            <person name="Kim J.-J."/>
        </authorList>
    </citation>
    <scope>NUCLEOTIDE SEQUENCE [LARGE SCALE GENOMIC DNA]</scope>
    <source>
        <strain evidence="1 2">GRR-S3-23</strain>
    </source>
</reference>
<keyword evidence="2" id="KW-1185">Reference proteome</keyword>
<dbReference type="InterPro" id="IPR011990">
    <property type="entry name" value="TPR-like_helical_dom_sf"/>
</dbReference>
<evidence type="ECO:0000313" key="2">
    <source>
        <dbReference type="Proteomes" id="UP001232001"/>
    </source>
</evidence>
<evidence type="ECO:0000313" key="1">
    <source>
        <dbReference type="EMBL" id="WGH74242.1"/>
    </source>
</evidence>
<dbReference type="EMBL" id="CP122539">
    <property type="protein sequence ID" value="WGH74242.1"/>
    <property type="molecule type" value="Genomic_DNA"/>
</dbReference>
<sequence length="180" mass="21229">MEQNMLHYRIAERGKMHALDKNYTEALRHYKEALKLTQKQQDSELFFQHYSQCVMESLELSGAHDQVISFCENYRSFLEEKQQDVLVRKHKAFVSERQAIQHILKGEQEEAKTLLLEVQKDLGKGKQPITDELLNWLLRGYQVNANQLKRLQQKHNYFIVRKESVNPKIAMDLPEGVSPF</sequence>
<gene>
    <name evidence="1" type="ORF">P8625_08930</name>
</gene>
<dbReference type="Proteomes" id="UP001232001">
    <property type="component" value="Chromosome"/>
</dbReference>
<organism evidence="1 2">
    <name type="scientific">Tenacibaculum tangerinum</name>
    <dbReference type="NCBI Taxonomy" id="3038772"/>
    <lineage>
        <taxon>Bacteria</taxon>
        <taxon>Pseudomonadati</taxon>
        <taxon>Bacteroidota</taxon>
        <taxon>Flavobacteriia</taxon>
        <taxon>Flavobacteriales</taxon>
        <taxon>Flavobacteriaceae</taxon>
        <taxon>Tenacibaculum</taxon>
    </lineage>
</organism>
<protein>
    <recommendedName>
        <fullName evidence="3">Peptidylprolyl isomerase</fullName>
    </recommendedName>
</protein>
<dbReference type="Gene3D" id="1.25.40.10">
    <property type="entry name" value="Tetratricopeptide repeat domain"/>
    <property type="match status" value="1"/>
</dbReference>